<evidence type="ECO:0000313" key="4">
    <source>
        <dbReference type="EMBL" id="XDU66969.1"/>
    </source>
</evidence>
<dbReference type="GO" id="GO:0042834">
    <property type="term" value="F:peptidoglycan binding"/>
    <property type="evidence" value="ECO:0007669"/>
    <property type="project" value="InterPro"/>
</dbReference>
<organism evidence="4">
    <name type="scientific">Leptotrichia rugosa</name>
    <dbReference type="NCBI Taxonomy" id="3239302"/>
    <lineage>
        <taxon>Bacteria</taxon>
        <taxon>Fusobacteriati</taxon>
        <taxon>Fusobacteriota</taxon>
        <taxon>Fusobacteriia</taxon>
        <taxon>Fusobacteriales</taxon>
        <taxon>Leptotrichiaceae</taxon>
        <taxon>Leptotrichia</taxon>
    </lineage>
</organism>
<feature type="region of interest" description="Disordered" evidence="1">
    <location>
        <begin position="87"/>
        <end position="106"/>
    </location>
</feature>
<dbReference type="RefSeq" id="WP_094079393.1">
    <property type="nucleotide sequence ID" value="NZ_CP165644.1"/>
</dbReference>
<evidence type="ECO:0000256" key="1">
    <source>
        <dbReference type="SAM" id="MobiDB-lite"/>
    </source>
</evidence>
<accession>A0AB39VI60</accession>
<dbReference type="Pfam" id="PF05036">
    <property type="entry name" value="SPOR"/>
    <property type="match status" value="1"/>
</dbReference>
<dbReference type="InterPro" id="IPR007730">
    <property type="entry name" value="SPOR-like_dom"/>
</dbReference>
<evidence type="ECO:0000256" key="2">
    <source>
        <dbReference type="SAM" id="Phobius"/>
    </source>
</evidence>
<feature type="domain" description="SPOR" evidence="3">
    <location>
        <begin position="151"/>
        <end position="227"/>
    </location>
</feature>
<dbReference type="KEGG" id="lrug:AB8B22_00750"/>
<dbReference type="InterPro" id="IPR036680">
    <property type="entry name" value="SPOR-like_sf"/>
</dbReference>
<reference evidence="4" key="1">
    <citation type="submission" date="2024-07" db="EMBL/GenBank/DDBJ databases">
        <authorList>
            <person name="Li X.-J."/>
            <person name="Wang X."/>
        </authorList>
    </citation>
    <scope>NUCLEOTIDE SEQUENCE</scope>
    <source>
        <strain evidence="4">HSP-334</strain>
    </source>
</reference>
<dbReference type="SUPFAM" id="SSF110997">
    <property type="entry name" value="Sporulation related repeat"/>
    <property type="match status" value="1"/>
</dbReference>
<keyword evidence="2" id="KW-0812">Transmembrane</keyword>
<gene>
    <name evidence="4" type="ORF">AB8B22_00750</name>
</gene>
<feature type="compositionally biased region" description="Basic and acidic residues" evidence="1">
    <location>
        <begin position="94"/>
        <end position="106"/>
    </location>
</feature>
<dbReference type="AlphaFoldDB" id="A0AB39VI60"/>
<evidence type="ECO:0000259" key="3">
    <source>
        <dbReference type="PROSITE" id="PS51724"/>
    </source>
</evidence>
<dbReference type="EMBL" id="CP165644">
    <property type="protein sequence ID" value="XDU66969.1"/>
    <property type="molecule type" value="Genomic_DNA"/>
</dbReference>
<name>A0AB39VI60_9FUSO</name>
<sequence>MSYRLNPYKILRSVAILVVIICLGVLTFNFKKSKETTTNEIKKDVKVREKNFFKSKDYKNNLTLPQKNIEENNKNVINDLKTDDNKTKNINLQDAEKDKDNKKNEDEKKIQEKIKEQQRNNRQELEKQKQKAKEEAARIEKEKAQRAKVESTKGPKKYIQVASVKTEASARSITKKLGGNFYYKKTVVNGKTAYVVMSNMTNDQNKLNSMQKTVKSRYGGSYMVRGTGK</sequence>
<proteinExistence type="predicted"/>
<protein>
    <submittedName>
        <fullName evidence="4">SPOR domain-containing protein</fullName>
    </submittedName>
</protein>
<feature type="transmembrane region" description="Helical" evidence="2">
    <location>
        <begin position="12"/>
        <end position="30"/>
    </location>
</feature>
<keyword evidence="2" id="KW-1133">Transmembrane helix</keyword>
<dbReference type="PROSITE" id="PS51724">
    <property type="entry name" value="SPOR"/>
    <property type="match status" value="1"/>
</dbReference>
<keyword evidence="2" id="KW-0472">Membrane</keyword>